<dbReference type="InterPro" id="IPR007159">
    <property type="entry name" value="SpoVT-AbrB_dom"/>
</dbReference>
<name>A0A7C2ZQ16_9CREN</name>
<protein>
    <submittedName>
        <fullName evidence="2">AbrB/MazE/SpoVT family DNA-binding domain-containing protein</fullName>
    </submittedName>
</protein>
<evidence type="ECO:0000313" key="2">
    <source>
        <dbReference type="EMBL" id="HEW52984.1"/>
    </source>
</evidence>
<accession>A0A7C2ZQ16</accession>
<proteinExistence type="predicted"/>
<keyword evidence="2" id="KW-0238">DNA-binding</keyword>
<dbReference type="AlphaFoldDB" id="A0A7C2ZQ16"/>
<feature type="domain" description="SpoVT-AbrB" evidence="1">
    <location>
        <begin position="10"/>
        <end position="56"/>
    </location>
</feature>
<dbReference type="EMBL" id="DSGT01000007">
    <property type="protein sequence ID" value="HEW52984.1"/>
    <property type="molecule type" value="Genomic_DNA"/>
</dbReference>
<comment type="caution">
    <text evidence="2">The sequence shown here is derived from an EMBL/GenBank/DDBJ whole genome shotgun (WGS) entry which is preliminary data.</text>
</comment>
<sequence length="66" mass="7721">MRSYRRRVQKIGKNTFIITLPSSWAREVGLESKAEVLLEVLPDRSLRIYRATSTESKEIVTELKNR</sequence>
<dbReference type="SMART" id="SM00966">
    <property type="entry name" value="SpoVT_AbrB"/>
    <property type="match status" value="1"/>
</dbReference>
<dbReference type="Pfam" id="PF04014">
    <property type="entry name" value="MazE_antitoxin"/>
    <property type="match status" value="1"/>
</dbReference>
<organism evidence="2">
    <name type="scientific">Ignisphaera aggregans</name>
    <dbReference type="NCBI Taxonomy" id="334771"/>
    <lineage>
        <taxon>Archaea</taxon>
        <taxon>Thermoproteota</taxon>
        <taxon>Thermoprotei</taxon>
        <taxon>Desulfurococcales</taxon>
        <taxon>Desulfurococcaceae</taxon>
        <taxon>Ignisphaera</taxon>
    </lineage>
</organism>
<dbReference type="GO" id="GO:0003677">
    <property type="term" value="F:DNA binding"/>
    <property type="evidence" value="ECO:0007669"/>
    <property type="project" value="UniProtKB-KW"/>
</dbReference>
<evidence type="ECO:0000259" key="1">
    <source>
        <dbReference type="SMART" id="SM00966"/>
    </source>
</evidence>
<gene>
    <name evidence="2" type="ORF">ENO77_02270</name>
</gene>
<reference evidence="2" key="1">
    <citation type="journal article" date="2020" name="mSystems">
        <title>Genome- and Community-Level Interaction Insights into Carbon Utilization and Element Cycling Functions of Hydrothermarchaeota in Hydrothermal Sediment.</title>
        <authorList>
            <person name="Zhou Z."/>
            <person name="Liu Y."/>
            <person name="Xu W."/>
            <person name="Pan J."/>
            <person name="Luo Z.H."/>
            <person name="Li M."/>
        </authorList>
    </citation>
    <scope>NUCLEOTIDE SEQUENCE [LARGE SCALE GENOMIC DNA]</scope>
    <source>
        <strain evidence="2">SpSt-16</strain>
    </source>
</reference>